<dbReference type="PANTHER" id="PTHR34236">
    <property type="entry name" value="DIMETHYL SULFOXIDE REDUCTASE TRANSCRIPTIONAL ACTIVATOR"/>
    <property type="match status" value="1"/>
</dbReference>
<evidence type="ECO:0000313" key="5">
    <source>
        <dbReference type="Proteomes" id="UP000198856"/>
    </source>
</evidence>
<organism evidence="4 5">
    <name type="scientific">Halovenus aranensis</name>
    <dbReference type="NCBI Taxonomy" id="890420"/>
    <lineage>
        <taxon>Archaea</taxon>
        <taxon>Methanobacteriati</taxon>
        <taxon>Methanobacteriota</taxon>
        <taxon>Stenosarchaea group</taxon>
        <taxon>Halobacteria</taxon>
        <taxon>Halobacteriales</taxon>
        <taxon>Haloarculaceae</taxon>
        <taxon>Halovenus</taxon>
    </lineage>
</organism>
<keyword evidence="2" id="KW-0804">Transcription</keyword>
<sequence>MLAQFRYDATVLGPTLRSNFATRLEATRTNVGRDYVQRTNFSVATADIEQFETTLDWDSTVTAFSKRYEGPERLIYHVEYQREILETLGYLAALDCGGEFLHAHTESSEWVVRMLFPNRQAFGEFVDQCHDYGLELDIDRITDADFTPDAPEYGLTETQRETLLTAYAMGYFSVPQETTLEAVSDELGVSVSAVSGRLHRGLTQLIGNALDAPK</sequence>
<feature type="domain" description="HTH bat-type" evidence="3">
    <location>
        <begin position="155"/>
        <end position="206"/>
    </location>
</feature>
<dbReference type="InterPro" id="IPR013324">
    <property type="entry name" value="RNA_pol_sigma_r3/r4-like"/>
</dbReference>
<dbReference type="SUPFAM" id="SSF88659">
    <property type="entry name" value="Sigma3 and sigma4 domains of RNA polymerase sigma factors"/>
    <property type="match status" value="1"/>
</dbReference>
<keyword evidence="1" id="KW-0805">Transcription regulation</keyword>
<evidence type="ECO:0000256" key="1">
    <source>
        <dbReference type="ARBA" id="ARBA00023015"/>
    </source>
</evidence>
<keyword evidence="5" id="KW-1185">Reference proteome</keyword>
<evidence type="ECO:0000313" key="4">
    <source>
        <dbReference type="EMBL" id="SDJ23481.1"/>
    </source>
</evidence>
<accession>A0A1G8S2U7</accession>
<proteinExistence type="predicted"/>
<dbReference type="InterPro" id="IPR007050">
    <property type="entry name" value="HTH_bacterioopsin"/>
</dbReference>
<evidence type="ECO:0000256" key="2">
    <source>
        <dbReference type="ARBA" id="ARBA00023163"/>
    </source>
</evidence>
<dbReference type="EMBL" id="FNFC01000001">
    <property type="protein sequence ID" value="SDJ23481.1"/>
    <property type="molecule type" value="Genomic_DNA"/>
</dbReference>
<dbReference type="OrthoDB" id="156233at2157"/>
<reference evidence="4 5" key="1">
    <citation type="submission" date="2016-10" db="EMBL/GenBank/DDBJ databases">
        <authorList>
            <person name="de Groot N.N."/>
        </authorList>
    </citation>
    <scope>NUCLEOTIDE SEQUENCE [LARGE SCALE GENOMIC DNA]</scope>
    <source>
        <strain evidence="4 5">IBRC-M10015</strain>
    </source>
</reference>
<dbReference type="STRING" id="890420.SAMN05216226_101251"/>
<dbReference type="RefSeq" id="WP_092698608.1">
    <property type="nucleotide sequence ID" value="NZ_FNFC01000001.1"/>
</dbReference>
<dbReference type="Pfam" id="PF04967">
    <property type="entry name" value="HTH_10"/>
    <property type="match status" value="1"/>
</dbReference>
<dbReference type="PANTHER" id="PTHR34236:SF1">
    <property type="entry name" value="DIMETHYL SULFOXIDE REDUCTASE TRANSCRIPTIONAL ACTIVATOR"/>
    <property type="match status" value="1"/>
</dbReference>
<gene>
    <name evidence="4" type="ORF">SAMN05216226_101251</name>
</gene>
<protein>
    <recommendedName>
        <fullName evidence="3">HTH bat-type domain-containing protein</fullName>
    </recommendedName>
</protein>
<evidence type="ECO:0000259" key="3">
    <source>
        <dbReference type="Pfam" id="PF04967"/>
    </source>
</evidence>
<dbReference type="AlphaFoldDB" id="A0A1G8S2U7"/>
<dbReference type="Proteomes" id="UP000198856">
    <property type="component" value="Unassembled WGS sequence"/>
</dbReference>
<name>A0A1G8S2U7_9EURY</name>